<name>A0A7R7XTI6_9EURO</name>
<feature type="signal peptide" evidence="1">
    <location>
        <begin position="1"/>
        <end position="16"/>
    </location>
</feature>
<keyword evidence="3" id="KW-1185">Reference proteome</keyword>
<accession>A0A7R7XTI6</accession>
<dbReference type="AlphaFoldDB" id="A0A7R7XTI6"/>
<dbReference type="GeneID" id="64977112"/>
<reference evidence="2" key="2">
    <citation type="submission" date="2021-02" db="EMBL/GenBank/DDBJ databases">
        <title>Aspergillus puulaauensis MK2 genome sequence.</title>
        <authorList>
            <person name="Futagami T."/>
            <person name="Mori K."/>
            <person name="Kadooka C."/>
            <person name="Tanaka T."/>
        </authorList>
    </citation>
    <scope>NUCLEOTIDE SEQUENCE</scope>
    <source>
        <strain evidence="2">MK2</strain>
    </source>
</reference>
<keyword evidence="1" id="KW-0732">Signal</keyword>
<evidence type="ECO:0000313" key="3">
    <source>
        <dbReference type="Proteomes" id="UP000654913"/>
    </source>
</evidence>
<gene>
    <name evidence="2" type="ORF">APUU_60155A</name>
</gene>
<dbReference type="RefSeq" id="XP_041559301.1">
    <property type="nucleotide sequence ID" value="XM_041706968.1"/>
</dbReference>
<organism evidence="2 3">
    <name type="scientific">Aspergillus puulaauensis</name>
    <dbReference type="NCBI Taxonomy" id="1220207"/>
    <lineage>
        <taxon>Eukaryota</taxon>
        <taxon>Fungi</taxon>
        <taxon>Dikarya</taxon>
        <taxon>Ascomycota</taxon>
        <taxon>Pezizomycotina</taxon>
        <taxon>Eurotiomycetes</taxon>
        <taxon>Eurotiomycetidae</taxon>
        <taxon>Eurotiales</taxon>
        <taxon>Aspergillaceae</taxon>
        <taxon>Aspergillus</taxon>
    </lineage>
</organism>
<dbReference type="Proteomes" id="UP000654913">
    <property type="component" value="Chromosome 6"/>
</dbReference>
<feature type="chain" id="PRO_5031043484" evidence="1">
    <location>
        <begin position="17"/>
        <end position="63"/>
    </location>
</feature>
<proteinExistence type="predicted"/>
<evidence type="ECO:0000256" key="1">
    <source>
        <dbReference type="SAM" id="SignalP"/>
    </source>
</evidence>
<reference evidence="2" key="1">
    <citation type="submission" date="2021-01" db="EMBL/GenBank/DDBJ databases">
        <authorList>
            <consortium name="Aspergillus puulaauensis MK2 genome sequencing consortium"/>
            <person name="Kazuki M."/>
            <person name="Futagami T."/>
        </authorList>
    </citation>
    <scope>NUCLEOTIDE SEQUENCE</scope>
    <source>
        <strain evidence="2">MK2</strain>
    </source>
</reference>
<sequence length="63" mass="6958">MRLGKACLLIVGDLLSFFVDKGSFTLEYRDNGYRMLCPSVASGNRAFQGDHSVNPDVDLARGY</sequence>
<dbReference type="KEGG" id="apuu:APUU_60155A"/>
<protein>
    <submittedName>
        <fullName evidence="2">Uncharacterized protein</fullName>
    </submittedName>
</protein>
<evidence type="ECO:0000313" key="2">
    <source>
        <dbReference type="EMBL" id="BCS27107.1"/>
    </source>
</evidence>
<dbReference type="EMBL" id="AP024448">
    <property type="protein sequence ID" value="BCS27107.1"/>
    <property type="molecule type" value="Genomic_DNA"/>
</dbReference>